<dbReference type="Proteomes" id="UP000076858">
    <property type="component" value="Unassembled WGS sequence"/>
</dbReference>
<feature type="non-terminal residue" evidence="2">
    <location>
        <position position="1"/>
    </location>
</feature>
<reference evidence="2 3" key="1">
    <citation type="submission" date="2016-03" db="EMBL/GenBank/DDBJ databases">
        <title>EvidentialGene: Evidence-directed Construction of Genes on Genomes.</title>
        <authorList>
            <person name="Gilbert D.G."/>
            <person name="Choi J.-H."/>
            <person name="Mockaitis K."/>
            <person name="Colbourne J."/>
            <person name="Pfrender M."/>
        </authorList>
    </citation>
    <scope>NUCLEOTIDE SEQUENCE [LARGE SCALE GENOMIC DNA]</scope>
    <source>
        <strain evidence="2 3">Xinb3</strain>
        <tissue evidence="2">Complete organism</tissue>
    </source>
</reference>
<feature type="compositionally biased region" description="Low complexity" evidence="1">
    <location>
        <begin position="25"/>
        <end position="48"/>
    </location>
</feature>
<proteinExistence type="predicted"/>
<dbReference type="AlphaFoldDB" id="A0A164IH11"/>
<dbReference type="EMBL" id="LRGB01007274">
    <property type="protein sequence ID" value="KZS01247.1"/>
    <property type="molecule type" value="Genomic_DNA"/>
</dbReference>
<evidence type="ECO:0000313" key="2">
    <source>
        <dbReference type="EMBL" id="KZS01247.1"/>
    </source>
</evidence>
<feature type="compositionally biased region" description="Low complexity" evidence="1">
    <location>
        <begin position="146"/>
        <end position="158"/>
    </location>
</feature>
<name>A0A164IH11_9CRUS</name>
<feature type="non-terminal residue" evidence="2">
    <location>
        <position position="158"/>
    </location>
</feature>
<keyword evidence="3" id="KW-1185">Reference proteome</keyword>
<feature type="region of interest" description="Disordered" evidence="1">
    <location>
        <begin position="1"/>
        <end position="158"/>
    </location>
</feature>
<sequence>RRPDGRGRSGIGPGEAASRGRDGPGQRAGPLRLRPRPAGAGPAEGSAGCVRAGGSQGRRHADAASALRRPGPVAAGLRAHGRRPGHRRPAGRNCRQQARLRGPLRPSPGPDGQPELHRSHGRAAGNHHARQGLERRAGAQDLCRHPGAAEQAGPEAGR</sequence>
<accession>A0A164IH11</accession>
<gene>
    <name evidence="2" type="ORF">APZ42_002149</name>
</gene>
<evidence type="ECO:0000313" key="3">
    <source>
        <dbReference type="Proteomes" id="UP000076858"/>
    </source>
</evidence>
<comment type="caution">
    <text evidence="2">The sequence shown here is derived from an EMBL/GenBank/DDBJ whole genome shotgun (WGS) entry which is preliminary data.</text>
</comment>
<evidence type="ECO:0000256" key="1">
    <source>
        <dbReference type="SAM" id="MobiDB-lite"/>
    </source>
</evidence>
<protein>
    <submittedName>
        <fullName evidence="2">Uncharacterized protein</fullName>
    </submittedName>
</protein>
<feature type="compositionally biased region" description="Basic residues" evidence="1">
    <location>
        <begin position="119"/>
        <end position="130"/>
    </location>
</feature>
<feature type="compositionally biased region" description="Basic residues" evidence="1">
    <location>
        <begin position="79"/>
        <end position="90"/>
    </location>
</feature>
<organism evidence="2 3">
    <name type="scientific">Daphnia magna</name>
    <dbReference type="NCBI Taxonomy" id="35525"/>
    <lineage>
        <taxon>Eukaryota</taxon>
        <taxon>Metazoa</taxon>
        <taxon>Ecdysozoa</taxon>
        <taxon>Arthropoda</taxon>
        <taxon>Crustacea</taxon>
        <taxon>Branchiopoda</taxon>
        <taxon>Diplostraca</taxon>
        <taxon>Cladocera</taxon>
        <taxon>Anomopoda</taxon>
        <taxon>Daphniidae</taxon>
        <taxon>Daphnia</taxon>
    </lineage>
</organism>
<feature type="compositionally biased region" description="Basic and acidic residues" evidence="1">
    <location>
        <begin position="131"/>
        <end position="144"/>
    </location>
</feature>